<evidence type="ECO:0000259" key="4">
    <source>
        <dbReference type="PROSITE" id="PS51000"/>
    </source>
</evidence>
<dbReference type="SUPFAM" id="SSF46785">
    <property type="entry name" value="Winged helix' DNA-binding domain"/>
    <property type="match status" value="1"/>
</dbReference>
<keyword evidence="1" id="KW-0805">Transcription regulation</keyword>
<dbReference type="InterPro" id="IPR001034">
    <property type="entry name" value="DeoR_HTH"/>
</dbReference>
<evidence type="ECO:0000256" key="1">
    <source>
        <dbReference type="ARBA" id="ARBA00023015"/>
    </source>
</evidence>
<name>A0ABW0EQU6_9PSEU</name>
<feature type="compositionally biased region" description="Basic and acidic residues" evidence="3">
    <location>
        <begin position="382"/>
        <end position="395"/>
    </location>
</feature>
<dbReference type="InterPro" id="IPR051534">
    <property type="entry name" value="CBASS_pafABC_assoc_protein"/>
</dbReference>
<evidence type="ECO:0000256" key="2">
    <source>
        <dbReference type="ARBA" id="ARBA00023163"/>
    </source>
</evidence>
<protein>
    <submittedName>
        <fullName evidence="5">Helix-turn-helix transcriptional regulator</fullName>
    </submittedName>
</protein>
<dbReference type="InterPro" id="IPR013196">
    <property type="entry name" value="HTH_11"/>
</dbReference>
<dbReference type="Pfam" id="PF08279">
    <property type="entry name" value="HTH_11"/>
    <property type="match status" value="1"/>
</dbReference>
<dbReference type="PANTHER" id="PTHR34580">
    <property type="match status" value="1"/>
</dbReference>
<dbReference type="InterPro" id="IPR036390">
    <property type="entry name" value="WH_DNA-bd_sf"/>
</dbReference>
<proteinExistence type="predicted"/>
<comment type="caution">
    <text evidence="5">The sequence shown here is derived from an EMBL/GenBank/DDBJ whole genome shotgun (WGS) entry which is preliminary data.</text>
</comment>
<dbReference type="PANTHER" id="PTHR34580:SF3">
    <property type="entry name" value="PROTEIN PAFB"/>
    <property type="match status" value="1"/>
</dbReference>
<accession>A0ABW0EQU6</accession>
<evidence type="ECO:0000256" key="3">
    <source>
        <dbReference type="SAM" id="MobiDB-lite"/>
    </source>
</evidence>
<keyword evidence="6" id="KW-1185">Reference proteome</keyword>
<dbReference type="RefSeq" id="WP_378248239.1">
    <property type="nucleotide sequence ID" value="NZ_JBHSKF010000006.1"/>
</dbReference>
<dbReference type="InterPro" id="IPR026881">
    <property type="entry name" value="WYL_dom"/>
</dbReference>
<dbReference type="Proteomes" id="UP001596157">
    <property type="component" value="Unassembled WGS sequence"/>
</dbReference>
<dbReference type="EMBL" id="JBHSKF010000006">
    <property type="protein sequence ID" value="MFC5288389.1"/>
    <property type="molecule type" value="Genomic_DNA"/>
</dbReference>
<feature type="region of interest" description="Disordered" evidence="3">
    <location>
        <begin position="331"/>
        <end position="413"/>
    </location>
</feature>
<organism evidence="5 6">
    <name type="scientific">Actinokineospora guangxiensis</name>
    <dbReference type="NCBI Taxonomy" id="1490288"/>
    <lineage>
        <taxon>Bacteria</taxon>
        <taxon>Bacillati</taxon>
        <taxon>Actinomycetota</taxon>
        <taxon>Actinomycetes</taxon>
        <taxon>Pseudonocardiales</taxon>
        <taxon>Pseudonocardiaceae</taxon>
        <taxon>Actinokineospora</taxon>
    </lineage>
</organism>
<evidence type="ECO:0000313" key="6">
    <source>
        <dbReference type="Proteomes" id="UP001596157"/>
    </source>
</evidence>
<sequence>MATTSHRGLRLLSLLGTRGTWPLRDLADRLDVSARTVRRDLHTLRDLGYPVVTVRGPDGGYRLGTGHTLPPLRFDHDQALAIAIALQSAPHSVFGMQDHAARALLTLRQAMPDTLRAAMESLHLTALRNYWEFPAPPIDPAALSAVGAAVRQRHTLAVEVLRPDGTRPAPGEADFAPALRLHPHHLVVWAGRWYLIAYHPDGRRWRVDRVDRLHPRPTGLAFTPRDLPGGDLAHFVMSSHDRGDTPAAWQCTGSARLALPAHVVARWAPGGSVVEHLDDEHCRLTLGAWSWAGIAGLLATFDTDITELHPPQLRQACLDIAHRYGVAHAEGDGNVAEPGHTGAPAAAATRRDGPGGGGGTPGGDAVAEPAAALRGAVVTPGRVHDAAAGRTDRRARTGAAAADARNDPSGVRP</sequence>
<keyword evidence="2" id="KW-0804">Transcription</keyword>
<reference evidence="6" key="1">
    <citation type="journal article" date="2019" name="Int. J. Syst. Evol. Microbiol.">
        <title>The Global Catalogue of Microorganisms (GCM) 10K type strain sequencing project: providing services to taxonomists for standard genome sequencing and annotation.</title>
        <authorList>
            <consortium name="The Broad Institute Genomics Platform"/>
            <consortium name="The Broad Institute Genome Sequencing Center for Infectious Disease"/>
            <person name="Wu L."/>
            <person name="Ma J."/>
        </authorList>
    </citation>
    <scope>NUCLEOTIDE SEQUENCE [LARGE SCALE GENOMIC DNA]</scope>
    <source>
        <strain evidence="6">CCUG 59778</strain>
    </source>
</reference>
<gene>
    <name evidence="5" type="ORF">ACFPM7_15110</name>
</gene>
<dbReference type="Gene3D" id="1.10.10.10">
    <property type="entry name" value="Winged helix-like DNA-binding domain superfamily/Winged helix DNA-binding domain"/>
    <property type="match status" value="1"/>
</dbReference>
<dbReference type="SMART" id="SM00420">
    <property type="entry name" value="HTH_DEOR"/>
    <property type="match status" value="1"/>
</dbReference>
<evidence type="ECO:0000313" key="5">
    <source>
        <dbReference type="EMBL" id="MFC5288389.1"/>
    </source>
</evidence>
<dbReference type="PROSITE" id="PS51000">
    <property type="entry name" value="HTH_DEOR_2"/>
    <property type="match status" value="1"/>
</dbReference>
<dbReference type="Pfam" id="PF13280">
    <property type="entry name" value="WYL"/>
    <property type="match status" value="1"/>
</dbReference>
<dbReference type="InterPro" id="IPR036388">
    <property type="entry name" value="WH-like_DNA-bd_sf"/>
</dbReference>
<feature type="domain" description="HTH deoR-type" evidence="4">
    <location>
        <begin position="4"/>
        <end position="63"/>
    </location>
</feature>
<dbReference type="PROSITE" id="PS52050">
    <property type="entry name" value="WYL"/>
    <property type="match status" value="1"/>
</dbReference>